<evidence type="ECO:0000256" key="4">
    <source>
        <dbReference type="SAM" id="MobiDB-lite"/>
    </source>
</evidence>
<feature type="region of interest" description="Disordered" evidence="4">
    <location>
        <begin position="309"/>
        <end position="338"/>
    </location>
</feature>
<accession>A0A5C6SID7</accession>
<dbReference type="PANTHER" id="PTHR42748:SF30">
    <property type="entry name" value="NMRA-LIKE DOMAIN-CONTAINING PROTEIN"/>
    <property type="match status" value="1"/>
</dbReference>
<dbReference type="Gene3D" id="3.90.25.10">
    <property type="entry name" value="UDP-galactose 4-epimerase, domain 1"/>
    <property type="match status" value="1"/>
</dbReference>
<dbReference type="InterPro" id="IPR051164">
    <property type="entry name" value="NmrA-like_oxidored"/>
</dbReference>
<dbReference type="GO" id="GO:0005634">
    <property type="term" value="C:nucleus"/>
    <property type="evidence" value="ECO:0007669"/>
    <property type="project" value="TreeGrafter"/>
</dbReference>
<evidence type="ECO:0000256" key="1">
    <source>
        <dbReference type="ARBA" id="ARBA00006328"/>
    </source>
</evidence>
<evidence type="ECO:0000313" key="7">
    <source>
        <dbReference type="Proteomes" id="UP000321331"/>
    </source>
</evidence>
<evidence type="ECO:0000256" key="2">
    <source>
        <dbReference type="ARBA" id="ARBA00022857"/>
    </source>
</evidence>
<dbReference type="InterPro" id="IPR008030">
    <property type="entry name" value="NmrA-like"/>
</dbReference>
<evidence type="ECO:0000313" key="6">
    <source>
        <dbReference type="EMBL" id="TXB97747.1"/>
    </source>
</evidence>
<reference evidence="6 7" key="1">
    <citation type="submission" date="2019-07" db="EMBL/GenBank/DDBJ databases">
        <title>The First High-Quality Draft Genome Sequence of the Causal Agent of the Current Panama Disease Epidemic.</title>
        <authorList>
            <person name="Warmington R.J."/>
            <person name="Kay W."/>
            <person name="Jeffries A."/>
            <person name="Bebber D."/>
            <person name="Moore K."/>
            <person name="Studholme D.J."/>
        </authorList>
    </citation>
    <scope>NUCLEOTIDE SEQUENCE [LARGE SCALE GENOMIC DNA]</scope>
    <source>
        <strain evidence="6 7">TR4</strain>
    </source>
</reference>
<protein>
    <recommendedName>
        <fullName evidence="5">NmrA-like domain-containing protein</fullName>
    </recommendedName>
</protein>
<keyword evidence="3" id="KW-0560">Oxidoreductase</keyword>
<comment type="caution">
    <text evidence="6">The sequence shown here is derived from an EMBL/GenBank/DDBJ whole genome shotgun (WGS) entry which is preliminary data.</text>
</comment>
<name>A0A5C6SID7_FUSOC</name>
<dbReference type="SUPFAM" id="SSF51735">
    <property type="entry name" value="NAD(P)-binding Rossmann-fold domains"/>
    <property type="match status" value="1"/>
</dbReference>
<gene>
    <name evidence="6" type="ORF">FocTR4_00011820</name>
</gene>
<feature type="compositionally biased region" description="Polar residues" evidence="4">
    <location>
        <begin position="316"/>
        <end position="338"/>
    </location>
</feature>
<dbReference type="Pfam" id="PF05368">
    <property type="entry name" value="NmrA"/>
    <property type="match status" value="1"/>
</dbReference>
<keyword evidence="2" id="KW-0521">NADP</keyword>
<dbReference type="Proteomes" id="UP000321331">
    <property type="component" value="Unassembled WGS sequence"/>
</dbReference>
<proteinExistence type="inferred from homology"/>
<dbReference type="GO" id="GO:0016491">
    <property type="term" value="F:oxidoreductase activity"/>
    <property type="evidence" value="ECO:0007669"/>
    <property type="project" value="UniProtKB-KW"/>
</dbReference>
<dbReference type="InterPro" id="IPR036291">
    <property type="entry name" value="NAD(P)-bd_dom_sf"/>
</dbReference>
<evidence type="ECO:0000259" key="5">
    <source>
        <dbReference type="Pfam" id="PF05368"/>
    </source>
</evidence>
<dbReference type="Gene3D" id="3.40.50.720">
    <property type="entry name" value="NAD(P)-binding Rossmann-like Domain"/>
    <property type="match status" value="1"/>
</dbReference>
<dbReference type="PANTHER" id="PTHR42748">
    <property type="entry name" value="NITROGEN METABOLITE REPRESSION PROTEIN NMRA FAMILY MEMBER"/>
    <property type="match status" value="1"/>
</dbReference>
<dbReference type="AlphaFoldDB" id="A0A5C6SID7"/>
<dbReference type="EMBL" id="VMNF01000014">
    <property type="protein sequence ID" value="TXB97747.1"/>
    <property type="molecule type" value="Genomic_DNA"/>
</dbReference>
<comment type="similarity">
    <text evidence="1">Belongs to the NmrA-type oxidoreductase family.</text>
</comment>
<organism evidence="6 7">
    <name type="scientific">Fusarium oxysporum f. sp. cubense</name>
    <dbReference type="NCBI Taxonomy" id="61366"/>
    <lineage>
        <taxon>Eukaryota</taxon>
        <taxon>Fungi</taxon>
        <taxon>Dikarya</taxon>
        <taxon>Ascomycota</taxon>
        <taxon>Pezizomycotina</taxon>
        <taxon>Sordariomycetes</taxon>
        <taxon>Hypocreomycetidae</taxon>
        <taxon>Hypocreales</taxon>
        <taxon>Nectriaceae</taxon>
        <taxon>Fusarium</taxon>
        <taxon>Fusarium oxysporum species complex</taxon>
    </lineage>
</organism>
<sequence length="426" mass="47520">MTISSDSTAPLIAVVGSTGLQGGSVINSLEASRKPYRIRGLTRDTKKEKAQALAKRGVELVNVDLSAGNVADIQQAFQGATYIFIMTNFWEHLDKDREIAEGKTMVEAARKTGVKLLLISSEPNATKVSNGTLTNVFHFDSKAAISDHARAIGVPFVDIHAAGYMNNFTTFSRPRPVGDGSYVIDGTWPADMKMPLLDTYHDFGLFVRLAIESDEFNKGEGKVIWAYGDIVTVEDQVKVLSETTGRDIRYNKVTDEQVRADLARAGLPPHVVDDMIDMFKFHRIWGSAYADDNHAKLLARRPRTFQEYAEHEDWSKSSTSKSQGGLNSATTMRKSVSDNPATSYTELIHEDQEDYKASMTIYKSDLDRYNKQADGIRNVLNSIIEKINPHYVDSPAMNESTQHDNILLFFLNLKASYGIHDALRRK</sequence>
<evidence type="ECO:0000256" key="3">
    <source>
        <dbReference type="ARBA" id="ARBA00023002"/>
    </source>
</evidence>
<feature type="domain" description="NmrA-like" evidence="5">
    <location>
        <begin position="11"/>
        <end position="309"/>
    </location>
</feature>
<dbReference type="CDD" id="cd05251">
    <property type="entry name" value="NmrA_like_SDR_a"/>
    <property type="match status" value="1"/>
</dbReference>